<dbReference type="RefSeq" id="WP_184788680.1">
    <property type="nucleotide sequence ID" value="NZ_BONT01000116.1"/>
</dbReference>
<keyword evidence="4" id="KW-1185">Reference proteome</keyword>
<evidence type="ECO:0000256" key="1">
    <source>
        <dbReference type="SAM" id="SignalP"/>
    </source>
</evidence>
<dbReference type="PANTHER" id="PTHR36933:SF1">
    <property type="entry name" value="SLL0788 PROTEIN"/>
    <property type="match status" value="1"/>
</dbReference>
<keyword evidence="1" id="KW-0732">Signal</keyword>
<protein>
    <submittedName>
        <fullName evidence="3">Uncharacterized protein (DUF305 family)</fullName>
    </submittedName>
</protein>
<feature type="signal peptide" evidence="1">
    <location>
        <begin position="1"/>
        <end position="24"/>
    </location>
</feature>
<dbReference type="Pfam" id="PF03713">
    <property type="entry name" value="DUF305"/>
    <property type="match status" value="1"/>
</dbReference>
<proteinExistence type="predicted"/>
<dbReference type="InterPro" id="IPR005183">
    <property type="entry name" value="DUF305_CopM-like"/>
</dbReference>
<sequence length="205" mass="21309">MNRLITLRRALVTATAGIAVLVLAACGDKGDGMEGMDHGPGADQPAPSSSAVFNDADVMFAQMMIPHHRQAVEMATLAETRAEDPEVKELAAAIKGAQDPEIATLTGWLAEWGQPVEAPAGHDGGHGSMPGMMSEEDMKNLAAASGKAFDKAFAELMIAHHEGAISMAEEEKTKGSNPDAVALAGTIAAAQTAEIEQLRGILARL</sequence>
<dbReference type="PROSITE" id="PS51257">
    <property type="entry name" value="PROKAR_LIPOPROTEIN"/>
    <property type="match status" value="1"/>
</dbReference>
<comment type="caution">
    <text evidence="3">The sequence shown here is derived from an EMBL/GenBank/DDBJ whole genome shotgun (WGS) entry which is preliminary data.</text>
</comment>
<feature type="chain" id="PRO_5032871878" evidence="1">
    <location>
        <begin position="25"/>
        <end position="205"/>
    </location>
</feature>
<dbReference type="EMBL" id="JACHGT010000007">
    <property type="protein sequence ID" value="MBB6035850.1"/>
    <property type="molecule type" value="Genomic_DNA"/>
</dbReference>
<dbReference type="Proteomes" id="UP000548476">
    <property type="component" value="Unassembled WGS sequence"/>
</dbReference>
<accession>A0A841FV43</accession>
<feature type="domain" description="DUF305" evidence="2">
    <location>
        <begin position="57"/>
        <end position="202"/>
    </location>
</feature>
<organism evidence="3 4">
    <name type="scientific">Phytomonospora endophytica</name>
    <dbReference type="NCBI Taxonomy" id="714109"/>
    <lineage>
        <taxon>Bacteria</taxon>
        <taxon>Bacillati</taxon>
        <taxon>Actinomycetota</taxon>
        <taxon>Actinomycetes</taxon>
        <taxon>Micromonosporales</taxon>
        <taxon>Micromonosporaceae</taxon>
        <taxon>Phytomonospora</taxon>
    </lineage>
</organism>
<dbReference type="Gene3D" id="1.20.1260.10">
    <property type="match status" value="1"/>
</dbReference>
<gene>
    <name evidence="3" type="ORF">HNR73_003714</name>
</gene>
<reference evidence="3 4" key="1">
    <citation type="submission" date="2020-08" db="EMBL/GenBank/DDBJ databases">
        <title>Genomic Encyclopedia of Type Strains, Phase IV (KMG-IV): sequencing the most valuable type-strain genomes for metagenomic binning, comparative biology and taxonomic classification.</title>
        <authorList>
            <person name="Goeker M."/>
        </authorList>
    </citation>
    <scope>NUCLEOTIDE SEQUENCE [LARGE SCALE GENOMIC DNA]</scope>
    <source>
        <strain evidence="3 4">YIM 65646</strain>
    </source>
</reference>
<dbReference type="InterPro" id="IPR012347">
    <property type="entry name" value="Ferritin-like"/>
</dbReference>
<evidence type="ECO:0000313" key="4">
    <source>
        <dbReference type="Proteomes" id="UP000548476"/>
    </source>
</evidence>
<name>A0A841FV43_9ACTN</name>
<dbReference type="PANTHER" id="PTHR36933">
    <property type="entry name" value="SLL0788 PROTEIN"/>
    <property type="match status" value="1"/>
</dbReference>
<evidence type="ECO:0000259" key="2">
    <source>
        <dbReference type="Pfam" id="PF03713"/>
    </source>
</evidence>
<evidence type="ECO:0000313" key="3">
    <source>
        <dbReference type="EMBL" id="MBB6035850.1"/>
    </source>
</evidence>
<dbReference type="AlphaFoldDB" id="A0A841FV43"/>